<dbReference type="EMBL" id="JACIFO010000003">
    <property type="protein sequence ID" value="MBB4118732.1"/>
    <property type="molecule type" value="Genomic_DNA"/>
</dbReference>
<dbReference type="PANTHER" id="PTHR13847:SF286">
    <property type="entry name" value="D-AMINO ACID DEHYDROGENASE"/>
    <property type="match status" value="1"/>
</dbReference>
<reference evidence="6 7" key="1">
    <citation type="submission" date="2020-08" db="EMBL/GenBank/DDBJ databases">
        <title>Genomic Encyclopedia of Type Strains, Phase IV (KMG-IV): sequencing the most valuable type-strain genomes for metagenomic binning, comparative biology and taxonomic classification.</title>
        <authorList>
            <person name="Goeker M."/>
        </authorList>
    </citation>
    <scope>NUCLEOTIDE SEQUENCE [LARGE SCALE GENOMIC DNA]</scope>
    <source>
        <strain evidence="6 7">DSM 29568</strain>
    </source>
</reference>
<protein>
    <submittedName>
        <fullName evidence="6">Glycine/D-amino acid oxidase-like deaminating enzyme</fullName>
    </submittedName>
</protein>
<comment type="cofactor">
    <cofactor evidence="1">
        <name>FAD</name>
        <dbReference type="ChEBI" id="CHEBI:57692"/>
    </cofactor>
</comment>
<dbReference type="Pfam" id="PF01266">
    <property type="entry name" value="DAO"/>
    <property type="match status" value="1"/>
</dbReference>
<evidence type="ECO:0000256" key="3">
    <source>
        <dbReference type="ARBA" id="ARBA00022630"/>
    </source>
</evidence>
<gene>
    <name evidence="6" type="ORF">GGR32_001012</name>
</gene>
<evidence type="ECO:0000259" key="5">
    <source>
        <dbReference type="Pfam" id="PF01266"/>
    </source>
</evidence>
<dbReference type="SUPFAM" id="SSF51971">
    <property type="entry name" value="Nucleotide-binding domain"/>
    <property type="match status" value="1"/>
</dbReference>
<keyword evidence="4" id="KW-0560">Oxidoreductase</keyword>
<dbReference type="AlphaFoldDB" id="A0A840EHF7"/>
<comment type="similarity">
    <text evidence="2">Belongs to the DadA oxidoreductase family.</text>
</comment>
<evidence type="ECO:0000256" key="2">
    <source>
        <dbReference type="ARBA" id="ARBA00009410"/>
    </source>
</evidence>
<keyword evidence="3" id="KW-0285">Flavoprotein</keyword>
<keyword evidence="7" id="KW-1185">Reference proteome</keyword>
<evidence type="ECO:0000313" key="6">
    <source>
        <dbReference type="EMBL" id="MBB4118732.1"/>
    </source>
</evidence>
<accession>A0A840EHF7</accession>
<dbReference type="Proteomes" id="UP000553034">
    <property type="component" value="Unassembled WGS sequence"/>
</dbReference>
<dbReference type="GO" id="GO:0016491">
    <property type="term" value="F:oxidoreductase activity"/>
    <property type="evidence" value="ECO:0007669"/>
    <property type="project" value="UniProtKB-KW"/>
</dbReference>
<dbReference type="PANTHER" id="PTHR13847">
    <property type="entry name" value="SARCOSINE DEHYDROGENASE-RELATED"/>
    <property type="match status" value="1"/>
</dbReference>
<proteinExistence type="inferred from homology"/>
<organism evidence="6 7">
    <name type="scientific">Mesonia hippocampi</name>
    <dbReference type="NCBI Taxonomy" id="1628250"/>
    <lineage>
        <taxon>Bacteria</taxon>
        <taxon>Pseudomonadati</taxon>
        <taxon>Bacteroidota</taxon>
        <taxon>Flavobacteriia</taxon>
        <taxon>Flavobacteriales</taxon>
        <taxon>Flavobacteriaceae</taxon>
        <taxon>Mesonia</taxon>
    </lineage>
</organism>
<evidence type="ECO:0000256" key="1">
    <source>
        <dbReference type="ARBA" id="ARBA00001974"/>
    </source>
</evidence>
<dbReference type="InterPro" id="IPR006076">
    <property type="entry name" value="FAD-dep_OxRdtase"/>
</dbReference>
<evidence type="ECO:0000313" key="7">
    <source>
        <dbReference type="Proteomes" id="UP000553034"/>
    </source>
</evidence>
<dbReference type="RefSeq" id="WP_183477093.1">
    <property type="nucleotide sequence ID" value="NZ_JACIFO010000003.1"/>
</dbReference>
<dbReference type="Gene3D" id="3.30.9.10">
    <property type="entry name" value="D-Amino Acid Oxidase, subunit A, domain 2"/>
    <property type="match status" value="1"/>
</dbReference>
<comment type="caution">
    <text evidence="6">The sequence shown here is derived from an EMBL/GenBank/DDBJ whole genome shotgun (WGS) entry which is preliminary data.</text>
</comment>
<sequence length="350" mass="40223">MVYNYLIIGCGLAGISLSEQLYQEQDSFFVIDGDTERSTSVAGGIFNPIMLKRFSLAWEADKQLPYALDIYKRLENLHQTTFIHELPIYRKFNGVEEQNNWFVASDKPGLNSFLSSTLTEEVDELCSKFKFGEVKQTGYVNTALLQKKHINWLKEENRFSQEKFDYQQLHYHQEENIYTYKTLRAKHIIFAEGVGLRKNPFFNWLPLKMNKGEYIVVEAPEFKLSSVIKAGMFVLPLGNNYYKIGATYDNTGNDYLPTSEKKKQLIQAFEEISHKPYTLIDQEVGLRPATADRRPFLGKHPKNSNMYVCNGFGSRGVLIAPTAAKQLLCYINGQADLPEEVDITRYAKLI</sequence>
<feature type="domain" description="FAD dependent oxidoreductase" evidence="5">
    <location>
        <begin position="5"/>
        <end position="327"/>
    </location>
</feature>
<name>A0A840EHF7_9FLAO</name>
<dbReference type="GO" id="GO:0005737">
    <property type="term" value="C:cytoplasm"/>
    <property type="evidence" value="ECO:0007669"/>
    <property type="project" value="TreeGrafter"/>
</dbReference>
<dbReference type="Gene3D" id="3.50.50.60">
    <property type="entry name" value="FAD/NAD(P)-binding domain"/>
    <property type="match status" value="1"/>
</dbReference>
<dbReference type="SUPFAM" id="SSF54373">
    <property type="entry name" value="FAD-linked reductases, C-terminal domain"/>
    <property type="match status" value="1"/>
</dbReference>
<evidence type="ECO:0000256" key="4">
    <source>
        <dbReference type="ARBA" id="ARBA00023002"/>
    </source>
</evidence>
<dbReference type="InterPro" id="IPR036188">
    <property type="entry name" value="FAD/NAD-bd_sf"/>
</dbReference>